<evidence type="ECO:0000313" key="9">
    <source>
        <dbReference type="EMBL" id="PIZ15928.1"/>
    </source>
</evidence>
<dbReference type="CDD" id="cd06853">
    <property type="entry name" value="GT_WecA_like"/>
    <property type="match status" value="1"/>
</dbReference>
<dbReference type="GO" id="GO:0016780">
    <property type="term" value="F:phosphotransferase activity, for other substituted phosphate groups"/>
    <property type="evidence" value="ECO:0007669"/>
    <property type="project" value="InterPro"/>
</dbReference>
<feature type="transmembrane region" description="Helical" evidence="8">
    <location>
        <begin position="289"/>
        <end position="309"/>
    </location>
</feature>
<name>A0A2M7S8Z9_9BACT</name>
<evidence type="ECO:0000256" key="3">
    <source>
        <dbReference type="ARBA" id="ARBA00022679"/>
    </source>
</evidence>
<dbReference type="GO" id="GO:0046872">
    <property type="term" value="F:metal ion binding"/>
    <property type="evidence" value="ECO:0007669"/>
    <property type="project" value="UniProtKB-KW"/>
</dbReference>
<dbReference type="GO" id="GO:0005886">
    <property type="term" value="C:plasma membrane"/>
    <property type="evidence" value="ECO:0007669"/>
    <property type="project" value="UniProtKB-SubCell"/>
</dbReference>
<feature type="binding site" evidence="7">
    <location>
        <position position="149"/>
    </location>
    <ligand>
        <name>Mg(2+)</name>
        <dbReference type="ChEBI" id="CHEBI:18420"/>
    </ligand>
</feature>
<comment type="subcellular location">
    <subcellularLocation>
        <location evidence="1">Cell membrane</location>
        <topology evidence="1">Multi-pass membrane protein</topology>
    </subcellularLocation>
</comment>
<feature type="binding site" evidence="7">
    <location>
        <position position="209"/>
    </location>
    <ligand>
        <name>Mg(2+)</name>
        <dbReference type="ChEBI" id="CHEBI:18420"/>
    </ligand>
</feature>
<evidence type="ECO:0000256" key="6">
    <source>
        <dbReference type="ARBA" id="ARBA00023136"/>
    </source>
</evidence>
<dbReference type="GO" id="GO:0071555">
    <property type="term" value="P:cell wall organization"/>
    <property type="evidence" value="ECO:0007669"/>
    <property type="project" value="TreeGrafter"/>
</dbReference>
<comment type="caution">
    <text evidence="9">The sequence shown here is derived from an EMBL/GenBank/DDBJ whole genome shotgun (WGS) entry which is preliminary data.</text>
</comment>
<gene>
    <name evidence="9" type="ORF">COY52_08510</name>
</gene>
<keyword evidence="7" id="KW-0460">Magnesium</keyword>
<evidence type="ECO:0000256" key="2">
    <source>
        <dbReference type="ARBA" id="ARBA00022475"/>
    </source>
</evidence>
<keyword evidence="4 8" id="KW-0812">Transmembrane</keyword>
<dbReference type="GO" id="GO:0009103">
    <property type="term" value="P:lipopolysaccharide biosynthetic process"/>
    <property type="evidence" value="ECO:0007669"/>
    <property type="project" value="TreeGrafter"/>
</dbReference>
<sequence>MHKYLIALGVSFLVSYFITPVVRWLGVKMNVMDQPGHRKIHKVPKPRFGGAGLAVAILVAFYVCHRLGFFAAAYRNEFRGLLIGGSIVFAIGLIDDFVNLRSWIKLAVQIFAAIILVNHGVMISLFIHNPVLSGIVTVIWIVAITNSFNLLDNMDGLSAGVGAVSCLMFVLVYQRQGLESLNTFLFILMGSLIGFLRYNFYPSSVIMGDSGALLLGFLIGGTSSMGTYLRGSLLTHLPVITPVLILGVPIFDTVSVVIIRLRQRVSIFTADMNHFSHRLVRLGMNQPQAVLFIYLVSFCAGITSMLLPHVGREDAAVLLVQALCVFAIIVFLMFTTGEELKRRIGNKDKTPGE</sequence>
<comment type="cofactor">
    <cofactor evidence="7">
        <name>Mg(2+)</name>
        <dbReference type="ChEBI" id="CHEBI:18420"/>
    </cofactor>
</comment>
<keyword evidence="3" id="KW-0808">Transferase</keyword>
<dbReference type="PANTHER" id="PTHR22926">
    <property type="entry name" value="PHOSPHO-N-ACETYLMURAMOYL-PENTAPEPTIDE-TRANSFERASE"/>
    <property type="match status" value="1"/>
</dbReference>
<dbReference type="EMBL" id="PFMR01000223">
    <property type="protein sequence ID" value="PIZ15928.1"/>
    <property type="molecule type" value="Genomic_DNA"/>
</dbReference>
<dbReference type="Pfam" id="PF00953">
    <property type="entry name" value="Glycos_transf_4"/>
    <property type="match status" value="1"/>
</dbReference>
<feature type="transmembrane region" description="Helical" evidence="8">
    <location>
        <begin position="78"/>
        <end position="94"/>
    </location>
</feature>
<keyword evidence="2" id="KW-1003">Cell membrane</keyword>
<feature type="transmembrane region" description="Helical" evidence="8">
    <location>
        <begin position="106"/>
        <end position="127"/>
    </location>
</feature>
<feature type="transmembrane region" description="Helical" evidence="8">
    <location>
        <begin position="156"/>
        <end position="174"/>
    </location>
</feature>
<keyword evidence="7" id="KW-0479">Metal-binding</keyword>
<feature type="transmembrane region" description="Helical" evidence="8">
    <location>
        <begin position="237"/>
        <end position="259"/>
    </location>
</feature>
<dbReference type="PANTHER" id="PTHR22926:SF3">
    <property type="entry name" value="UNDECAPRENYL-PHOSPHATE ALPHA-N-ACETYLGLUCOSAMINYL 1-PHOSPHATE TRANSFERASE"/>
    <property type="match status" value="1"/>
</dbReference>
<evidence type="ECO:0000256" key="1">
    <source>
        <dbReference type="ARBA" id="ARBA00004651"/>
    </source>
</evidence>
<organism evidence="9 10">
    <name type="scientific">Candidatus Desantisbacteria bacterium CG_4_10_14_0_8_um_filter_48_22</name>
    <dbReference type="NCBI Taxonomy" id="1974543"/>
    <lineage>
        <taxon>Bacteria</taxon>
        <taxon>Candidatus Desantisiibacteriota</taxon>
    </lineage>
</organism>
<keyword evidence="5 8" id="KW-1133">Transmembrane helix</keyword>
<feature type="transmembrane region" description="Helical" evidence="8">
    <location>
        <begin position="6"/>
        <end position="27"/>
    </location>
</feature>
<dbReference type="Proteomes" id="UP000229307">
    <property type="component" value="Unassembled WGS sequence"/>
</dbReference>
<keyword evidence="6 8" id="KW-0472">Membrane</keyword>
<evidence type="ECO:0008006" key="11">
    <source>
        <dbReference type="Google" id="ProtNLM"/>
    </source>
</evidence>
<evidence type="ECO:0000256" key="8">
    <source>
        <dbReference type="SAM" id="Phobius"/>
    </source>
</evidence>
<feature type="transmembrane region" description="Helical" evidence="8">
    <location>
        <begin position="133"/>
        <end position="151"/>
    </location>
</feature>
<accession>A0A2M7S8Z9</accession>
<dbReference type="InterPro" id="IPR000715">
    <property type="entry name" value="Glycosyl_transferase_4"/>
</dbReference>
<evidence type="ECO:0000313" key="10">
    <source>
        <dbReference type="Proteomes" id="UP000229307"/>
    </source>
</evidence>
<dbReference type="GO" id="GO:0044038">
    <property type="term" value="P:cell wall macromolecule biosynthetic process"/>
    <property type="evidence" value="ECO:0007669"/>
    <property type="project" value="TreeGrafter"/>
</dbReference>
<protein>
    <recommendedName>
        <fullName evidence="11">Undecaprenyl-phosphate alpha-N-acetylglucosaminyl 1-phosphate transferase</fullName>
    </recommendedName>
</protein>
<evidence type="ECO:0000256" key="4">
    <source>
        <dbReference type="ARBA" id="ARBA00022692"/>
    </source>
</evidence>
<feature type="transmembrane region" description="Helical" evidence="8">
    <location>
        <begin position="48"/>
        <end position="72"/>
    </location>
</feature>
<evidence type="ECO:0000256" key="7">
    <source>
        <dbReference type="PIRSR" id="PIRSR600715-1"/>
    </source>
</evidence>
<proteinExistence type="predicted"/>
<feature type="transmembrane region" description="Helical" evidence="8">
    <location>
        <begin position="315"/>
        <end position="334"/>
    </location>
</feature>
<feature type="transmembrane region" description="Helical" evidence="8">
    <location>
        <begin position="212"/>
        <end position="231"/>
    </location>
</feature>
<dbReference type="AlphaFoldDB" id="A0A2M7S8Z9"/>
<evidence type="ECO:0000256" key="5">
    <source>
        <dbReference type="ARBA" id="ARBA00022989"/>
    </source>
</evidence>
<feature type="transmembrane region" description="Helical" evidence="8">
    <location>
        <begin position="180"/>
        <end position="200"/>
    </location>
</feature>
<reference evidence="10" key="1">
    <citation type="submission" date="2017-09" db="EMBL/GenBank/DDBJ databases">
        <title>Depth-based differentiation of microbial function through sediment-hosted aquifers and enrichment of novel symbionts in the deep terrestrial subsurface.</title>
        <authorList>
            <person name="Probst A.J."/>
            <person name="Ladd B."/>
            <person name="Jarett J.K."/>
            <person name="Geller-Mcgrath D.E."/>
            <person name="Sieber C.M.K."/>
            <person name="Emerson J.B."/>
            <person name="Anantharaman K."/>
            <person name="Thomas B.C."/>
            <person name="Malmstrom R."/>
            <person name="Stieglmeier M."/>
            <person name="Klingl A."/>
            <person name="Woyke T."/>
            <person name="Ryan C.M."/>
            <person name="Banfield J.F."/>
        </authorList>
    </citation>
    <scope>NUCLEOTIDE SEQUENCE [LARGE SCALE GENOMIC DNA]</scope>
</reference>